<dbReference type="InterPro" id="IPR002469">
    <property type="entry name" value="Peptidase_S9B_N"/>
</dbReference>
<dbReference type="InterPro" id="IPR050278">
    <property type="entry name" value="Serine_Prot_S9B/DPPIV"/>
</dbReference>
<dbReference type="SUPFAM" id="SSF53474">
    <property type="entry name" value="alpha/beta-Hydrolases"/>
    <property type="match status" value="1"/>
</dbReference>
<dbReference type="Gene3D" id="2.140.10.30">
    <property type="entry name" value="Dipeptidylpeptidase IV, N-terminal domain"/>
    <property type="match status" value="1"/>
</dbReference>
<keyword evidence="6" id="KW-1185">Reference proteome</keyword>
<dbReference type="Gene3D" id="3.40.50.1820">
    <property type="entry name" value="alpha/beta hydrolase"/>
    <property type="match status" value="1"/>
</dbReference>
<keyword evidence="5" id="KW-0031">Aminopeptidase</keyword>
<protein>
    <submittedName>
        <fullName evidence="5">Dipeptidyl aminopeptidase/acylaminoacyl peptidase</fullName>
    </submittedName>
</protein>
<keyword evidence="5" id="KW-0378">Hydrolase</keyword>
<evidence type="ECO:0000313" key="5">
    <source>
        <dbReference type="EMBL" id="RZU41544.1"/>
    </source>
</evidence>
<evidence type="ECO:0000259" key="3">
    <source>
        <dbReference type="Pfam" id="PF00326"/>
    </source>
</evidence>
<dbReference type="EMBL" id="SHKW01000001">
    <property type="protein sequence ID" value="RZU41544.1"/>
    <property type="molecule type" value="Genomic_DNA"/>
</dbReference>
<proteinExistence type="predicted"/>
<feature type="domain" description="Peptidase S9 prolyl oligopeptidase catalytic" evidence="3">
    <location>
        <begin position="580"/>
        <end position="779"/>
    </location>
</feature>
<feature type="domain" description="Dipeptidylpeptidase IV N-terminal" evidence="4">
    <location>
        <begin position="132"/>
        <end position="492"/>
    </location>
</feature>
<dbReference type="SUPFAM" id="SSF82171">
    <property type="entry name" value="DPP6 N-terminal domain-like"/>
    <property type="match status" value="1"/>
</dbReference>
<dbReference type="GO" id="GO:0008236">
    <property type="term" value="F:serine-type peptidase activity"/>
    <property type="evidence" value="ECO:0007669"/>
    <property type="project" value="InterPro"/>
</dbReference>
<dbReference type="RefSeq" id="WP_130419446.1">
    <property type="nucleotide sequence ID" value="NZ_SHKW01000001.1"/>
</dbReference>
<dbReference type="Pfam" id="PF00326">
    <property type="entry name" value="Peptidase_S9"/>
    <property type="match status" value="1"/>
</dbReference>
<dbReference type="InterPro" id="IPR029058">
    <property type="entry name" value="AB_hydrolase_fold"/>
</dbReference>
<evidence type="ECO:0000259" key="4">
    <source>
        <dbReference type="Pfam" id="PF00930"/>
    </source>
</evidence>
<reference evidence="5 6" key="1">
    <citation type="submission" date="2019-02" db="EMBL/GenBank/DDBJ databases">
        <title>Genomic Encyclopedia of Archaeal and Bacterial Type Strains, Phase II (KMG-II): from individual species to whole genera.</title>
        <authorList>
            <person name="Goeker M."/>
        </authorList>
    </citation>
    <scope>NUCLEOTIDE SEQUENCE [LARGE SCALE GENOMIC DNA]</scope>
    <source>
        <strain evidence="5 6">DSM 18101</strain>
    </source>
</reference>
<evidence type="ECO:0000256" key="1">
    <source>
        <dbReference type="SAM" id="MobiDB-lite"/>
    </source>
</evidence>
<dbReference type="PANTHER" id="PTHR11731:SF118">
    <property type="entry name" value="BLR1971 PROTEIN"/>
    <property type="match status" value="1"/>
</dbReference>
<accession>A0A4Q7YVZ0</accession>
<dbReference type="AlphaFoldDB" id="A0A4Q7YVZ0"/>
<feature type="chain" id="PRO_5020386246" evidence="2">
    <location>
        <begin position="26"/>
        <end position="806"/>
    </location>
</feature>
<dbReference type="GO" id="GO:0006508">
    <property type="term" value="P:proteolysis"/>
    <property type="evidence" value="ECO:0007669"/>
    <property type="project" value="InterPro"/>
</dbReference>
<name>A0A4Q7YVZ0_9BACT</name>
<dbReference type="GO" id="GO:0004177">
    <property type="term" value="F:aminopeptidase activity"/>
    <property type="evidence" value="ECO:0007669"/>
    <property type="project" value="UniProtKB-KW"/>
</dbReference>
<feature type="region of interest" description="Disordered" evidence="1">
    <location>
        <begin position="161"/>
        <end position="185"/>
    </location>
</feature>
<comment type="caution">
    <text evidence="5">The sequence shown here is derived from an EMBL/GenBank/DDBJ whole genome shotgun (WGS) entry which is preliminary data.</text>
</comment>
<evidence type="ECO:0000256" key="2">
    <source>
        <dbReference type="SAM" id="SignalP"/>
    </source>
</evidence>
<keyword evidence="2" id="KW-0732">Signal</keyword>
<organism evidence="5 6">
    <name type="scientific">Edaphobacter modestus</name>
    <dbReference type="NCBI Taxonomy" id="388466"/>
    <lineage>
        <taxon>Bacteria</taxon>
        <taxon>Pseudomonadati</taxon>
        <taxon>Acidobacteriota</taxon>
        <taxon>Terriglobia</taxon>
        <taxon>Terriglobales</taxon>
        <taxon>Acidobacteriaceae</taxon>
        <taxon>Edaphobacter</taxon>
    </lineage>
</organism>
<dbReference type="OrthoDB" id="9812921at2"/>
<dbReference type="Pfam" id="PF00930">
    <property type="entry name" value="DPPIV_N"/>
    <property type="match status" value="1"/>
</dbReference>
<feature type="signal peptide" evidence="2">
    <location>
        <begin position="1"/>
        <end position="25"/>
    </location>
</feature>
<gene>
    <name evidence="5" type="ORF">BDD14_3068</name>
</gene>
<dbReference type="PANTHER" id="PTHR11731">
    <property type="entry name" value="PROTEASE FAMILY S9B,C DIPEPTIDYL-PEPTIDASE IV-RELATED"/>
    <property type="match status" value="1"/>
</dbReference>
<sequence>MSGKILSMSAAALLASLTVTGIAQQAGLLTKADYAQAEKFMNYNVNPLVYHTVEHPTWLGDGRFWYRDHGPDGATYVLVDPAKKTKGPAFDHAKLANALNAAMASSRPAGAPAGAATFGAGSLNLSELSLADGDKVVTVTTGGARWRCDLSGAGACISADKPGSSALGSRANRRGSSRPTELSPDGTKAVFIRDWNLWMREVATGKETQLTTDGVKDFGYATDNAGWQHSDRPVVLWSPDSKKIATFQQDQRKVGEMYLVPVTNRHPKLEAWKYPLVGDKDVTMIERVVIEVNAPKVIRLKLPPDQHRSTICDDVSCDGGWEDVQWSDDSRQLAFVSTSRDHRQEWLRVASAETGDVREVMTETAPKFFESGNDHVNWKYLWGTGEVLWFSERDGWGQMYLYDGKTGKLKNQITHGEGNVTQVLLVNASERTLYFLGVGKEKGRDPYFQHYYSIHFDGGGMKLLTPENEDHTVTASPDGKYFVDVASTPTTPQTTVVRESDGKLALDVVKQDITKLTATSWVPPTPITVKARDGKTDLYGFLFKPTNFDASKKYPIVNNVYPGPQTGSCGSRGFAAAHRDMQALAELGFVVVCIDGMGTPFRSKAFHEFYYGNLGDNTIPDQVAGMKELAQRYPWIDIDRAGIYGHSGGGNATAAAMFNFPDFFKVGIAESGNHDQRDYEDDWAEKWAGLEVKNPDGTSNYDSQANQNIAKNLKGHLLLAHGTMDDNVPLNNTLTLVDALIKANKDFDLLLLPNVHHGYGADTPYMTRRRWDYFVRYLAGEVPPHEYEMKPWDEEQEALNGPGSSD</sequence>
<keyword evidence="5" id="KW-0645">Protease</keyword>
<dbReference type="InterPro" id="IPR001375">
    <property type="entry name" value="Peptidase_S9_cat"/>
</dbReference>
<evidence type="ECO:0000313" key="6">
    <source>
        <dbReference type="Proteomes" id="UP000292958"/>
    </source>
</evidence>
<dbReference type="Proteomes" id="UP000292958">
    <property type="component" value="Unassembled WGS sequence"/>
</dbReference>